<keyword evidence="4" id="KW-1185">Reference proteome</keyword>
<keyword evidence="3" id="KW-0378">Hydrolase</keyword>
<evidence type="ECO:0000313" key="4">
    <source>
        <dbReference type="Proteomes" id="UP000266441"/>
    </source>
</evidence>
<reference evidence="3 4" key="1">
    <citation type="journal article" date="2015" name="Int. J. Syst. Evol. Microbiol.">
        <title>Mariniphaga sediminis sp. nov., isolated from coastal sediment.</title>
        <authorList>
            <person name="Wang F.Q."/>
            <person name="Shen Q.Y."/>
            <person name="Chen G.J."/>
            <person name="Du Z.J."/>
        </authorList>
    </citation>
    <scope>NUCLEOTIDE SEQUENCE [LARGE SCALE GENOMIC DNA]</scope>
    <source>
        <strain evidence="3 4">SY21</strain>
    </source>
</reference>
<dbReference type="Pfam" id="PF00144">
    <property type="entry name" value="Beta-lactamase"/>
    <property type="match status" value="1"/>
</dbReference>
<evidence type="ECO:0000256" key="1">
    <source>
        <dbReference type="SAM" id="SignalP"/>
    </source>
</evidence>
<accession>A0A399D0I1</accession>
<dbReference type="OrthoDB" id="9793489at2"/>
<name>A0A399D0I1_9BACT</name>
<evidence type="ECO:0000313" key="3">
    <source>
        <dbReference type="EMBL" id="RIH65097.1"/>
    </source>
</evidence>
<dbReference type="SUPFAM" id="SSF56601">
    <property type="entry name" value="beta-lactamase/transpeptidase-like"/>
    <property type="match status" value="1"/>
</dbReference>
<dbReference type="Proteomes" id="UP000266441">
    <property type="component" value="Unassembled WGS sequence"/>
</dbReference>
<keyword evidence="1" id="KW-0732">Signal</keyword>
<dbReference type="Gene3D" id="3.40.710.10">
    <property type="entry name" value="DD-peptidase/beta-lactamase superfamily"/>
    <property type="match status" value="1"/>
</dbReference>
<evidence type="ECO:0000259" key="2">
    <source>
        <dbReference type="Pfam" id="PF00144"/>
    </source>
</evidence>
<dbReference type="PANTHER" id="PTHR46825:SF9">
    <property type="entry name" value="BETA-LACTAMASE-RELATED DOMAIN-CONTAINING PROTEIN"/>
    <property type="match status" value="1"/>
</dbReference>
<dbReference type="RefSeq" id="WP_119350022.1">
    <property type="nucleotide sequence ID" value="NZ_QWET01000007.1"/>
</dbReference>
<sequence>MIAKLKLLILFSLLTIGLSAQNSIKNYDVIIDSLYSVFNESERPGCAIAVVKEGKIVYQNCFGLSDLEHKIPITSSTLFGLASVSKQFTGYGISKLIQEKRINPSLEVANYIQNENKLWESIQVRNLIHHTSGIWDWPYIFLASGQTFNNVATHQNIYKIIKSQSNLNFLTGNKFQYCSSNYVLLGQLITNVTDTSYFDWINQNVFKPAGLTETVFQRSSADLINNRAYGYLYENYRYNRTSDNISPQGTGSVYSNLIDMTTWTKYLLSEYSRKNPLIIQMLETDTLNTGKEVPYAYGLMKRGNDCYWHDGVFQGFRNLTILYPEHNIGLVLLSNSGSSYIMRSAFSVAEMFVKDSVPREQINKYKNLFREESEKKEDNTKLVYQKGLNDFNGIYLNTELLITYRIHEQTDSLFAENSIEKILLKPIEGKPDEFNSSKLLLGDFIFERNGSGKIEELLIKQKRGNIIRFIKIDDEQINNKPLSVILNEANGTENCNN</sequence>
<dbReference type="EMBL" id="QWET01000007">
    <property type="protein sequence ID" value="RIH65097.1"/>
    <property type="molecule type" value="Genomic_DNA"/>
</dbReference>
<dbReference type="PANTHER" id="PTHR46825">
    <property type="entry name" value="D-ALANYL-D-ALANINE-CARBOXYPEPTIDASE/ENDOPEPTIDASE AMPH"/>
    <property type="match status" value="1"/>
</dbReference>
<comment type="caution">
    <text evidence="3">The sequence shown here is derived from an EMBL/GenBank/DDBJ whole genome shotgun (WGS) entry which is preliminary data.</text>
</comment>
<feature type="chain" id="PRO_5017253150" evidence="1">
    <location>
        <begin position="21"/>
        <end position="497"/>
    </location>
</feature>
<gene>
    <name evidence="3" type="ORF">D1164_10950</name>
</gene>
<feature type="signal peptide" evidence="1">
    <location>
        <begin position="1"/>
        <end position="20"/>
    </location>
</feature>
<proteinExistence type="predicted"/>
<feature type="domain" description="Beta-lactamase-related" evidence="2">
    <location>
        <begin position="41"/>
        <end position="337"/>
    </location>
</feature>
<dbReference type="GO" id="GO:0016787">
    <property type="term" value="F:hydrolase activity"/>
    <property type="evidence" value="ECO:0007669"/>
    <property type="project" value="UniProtKB-KW"/>
</dbReference>
<protein>
    <submittedName>
        <fullName evidence="3">Class A beta-lactamase-related serine hydrolase</fullName>
    </submittedName>
</protein>
<organism evidence="3 4">
    <name type="scientific">Mariniphaga sediminis</name>
    <dbReference type="NCBI Taxonomy" id="1628158"/>
    <lineage>
        <taxon>Bacteria</taxon>
        <taxon>Pseudomonadati</taxon>
        <taxon>Bacteroidota</taxon>
        <taxon>Bacteroidia</taxon>
        <taxon>Marinilabiliales</taxon>
        <taxon>Prolixibacteraceae</taxon>
        <taxon>Mariniphaga</taxon>
    </lineage>
</organism>
<dbReference type="AlphaFoldDB" id="A0A399D0I1"/>
<dbReference type="InterPro" id="IPR012338">
    <property type="entry name" value="Beta-lactam/transpept-like"/>
</dbReference>
<dbReference type="InterPro" id="IPR001466">
    <property type="entry name" value="Beta-lactam-related"/>
</dbReference>
<dbReference type="InterPro" id="IPR050491">
    <property type="entry name" value="AmpC-like"/>
</dbReference>